<dbReference type="EMBL" id="BMAV01007111">
    <property type="protein sequence ID" value="GFY49618.1"/>
    <property type="molecule type" value="Genomic_DNA"/>
</dbReference>
<dbReference type="SUPFAM" id="SSF53474">
    <property type="entry name" value="alpha/beta-Hydrolases"/>
    <property type="match status" value="1"/>
</dbReference>
<dbReference type="Proteomes" id="UP000886998">
    <property type="component" value="Unassembled WGS sequence"/>
</dbReference>
<dbReference type="AlphaFoldDB" id="A0A8X6XA32"/>
<dbReference type="PANTHER" id="PTHR46118:SF4">
    <property type="entry name" value="PROTEIN ABHD11"/>
    <property type="match status" value="1"/>
</dbReference>
<dbReference type="InterPro" id="IPR029058">
    <property type="entry name" value="AB_hydrolase_fold"/>
</dbReference>
<reference evidence="3" key="1">
    <citation type="submission" date="2020-08" db="EMBL/GenBank/DDBJ databases">
        <title>Multicomponent nature underlies the extraordinary mechanical properties of spider dragline silk.</title>
        <authorList>
            <person name="Kono N."/>
            <person name="Nakamura H."/>
            <person name="Mori M."/>
            <person name="Yoshida Y."/>
            <person name="Ohtoshi R."/>
            <person name="Malay A.D."/>
            <person name="Moran D.A.P."/>
            <person name="Tomita M."/>
            <person name="Numata K."/>
            <person name="Arakawa K."/>
        </authorList>
    </citation>
    <scope>NUCLEOTIDE SEQUENCE</scope>
</reference>
<organism evidence="3 4">
    <name type="scientific">Trichonephila inaurata madagascariensis</name>
    <dbReference type="NCBI Taxonomy" id="2747483"/>
    <lineage>
        <taxon>Eukaryota</taxon>
        <taxon>Metazoa</taxon>
        <taxon>Ecdysozoa</taxon>
        <taxon>Arthropoda</taxon>
        <taxon>Chelicerata</taxon>
        <taxon>Arachnida</taxon>
        <taxon>Araneae</taxon>
        <taxon>Araneomorphae</taxon>
        <taxon>Entelegynae</taxon>
        <taxon>Araneoidea</taxon>
        <taxon>Nephilidae</taxon>
        <taxon>Trichonephila</taxon>
        <taxon>Trichonephila inaurata</taxon>
    </lineage>
</organism>
<name>A0A8X6XA32_9ARAC</name>
<accession>A0A8X6XA32</accession>
<evidence type="ECO:0000256" key="2">
    <source>
        <dbReference type="ARBA" id="ARBA00022801"/>
    </source>
</evidence>
<sequence length="142" mass="15814">MKSAIEKLPPGLDEASSKAFISNYIDGIIAPHIENNSSTQKNGFGLKKTDDGRYTFKTNLDILPLAVNNSKNMLLSLIGRYEGPTCFIYGEQSTFQVASQKDHIKKYFPKVELVGVENAGHEVHNDCGAEFTKKLCNFILRE</sequence>
<keyword evidence="2" id="KW-0378">Hydrolase</keyword>
<evidence type="ECO:0000313" key="3">
    <source>
        <dbReference type="EMBL" id="GFY49618.1"/>
    </source>
</evidence>
<evidence type="ECO:0000256" key="1">
    <source>
        <dbReference type="ARBA" id="ARBA00008645"/>
    </source>
</evidence>
<dbReference type="OrthoDB" id="8119704at2759"/>
<keyword evidence="4" id="KW-1185">Reference proteome</keyword>
<comment type="caution">
    <text evidence="3">The sequence shown here is derived from an EMBL/GenBank/DDBJ whole genome shotgun (WGS) entry which is preliminary data.</text>
</comment>
<protein>
    <submittedName>
        <fullName evidence="3">Uncharacterized protein</fullName>
    </submittedName>
</protein>
<evidence type="ECO:0000313" key="4">
    <source>
        <dbReference type="Proteomes" id="UP000886998"/>
    </source>
</evidence>
<dbReference type="GO" id="GO:0016787">
    <property type="term" value="F:hydrolase activity"/>
    <property type="evidence" value="ECO:0007669"/>
    <property type="project" value="UniProtKB-KW"/>
</dbReference>
<dbReference type="PANTHER" id="PTHR46118">
    <property type="entry name" value="PROTEIN ABHD11"/>
    <property type="match status" value="1"/>
</dbReference>
<comment type="similarity">
    <text evidence="1">Belongs to the AB hydrolase superfamily.</text>
</comment>
<dbReference type="Gene3D" id="3.40.50.1820">
    <property type="entry name" value="alpha/beta hydrolase"/>
    <property type="match status" value="1"/>
</dbReference>
<gene>
    <name evidence="3" type="primary">AVEN_162753_1</name>
    <name evidence="3" type="ORF">TNIN_363841</name>
</gene>
<proteinExistence type="inferred from homology"/>